<protein>
    <submittedName>
        <fullName evidence="1">Uncharacterized protein</fullName>
    </submittedName>
</protein>
<reference evidence="1 2" key="1">
    <citation type="journal article" date="2018" name="Sci. Rep.">
        <title>Genomic signatures of local adaptation to the degree of environmental predictability in rotifers.</title>
        <authorList>
            <person name="Franch-Gras L."/>
            <person name="Hahn C."/>
            <person name="Garcia-Roger E.M."/>
            <person name="Carmona M.J."/>
            <person name="Serra M."/>
            <person name="Gomez A."/>
        </authorList>
    </citation>
    <scope>NUCLEOTIDE SEQUENCE [LARGE SCALE GENOMIC DNA]</scope>
    <source>
        <strain evidence="1">HYR1</strain>
    </source>
</reference>
<dbReference type="AlphaFoldDB" id="A0A3M7QM83"/>
<evidence type="ECO:0000313" key="2">
    <source>
        <dbReference type="Proteomes" id="UP000276133"/>
    </source>
</evidence>
<evidence type="ECO:0000313" key="1">
    <source>
        <dbReference type="EMBL" id="RNA12442.1"/>
    </source>
</evidence>
<dbReference type="EMBL" id="REGN01005694">
    <property type="protein sequence ID" value="RNA12442.1"/>
    <property type="molecule type" value="Genomic_DNA"/>
</dbReference>
<sequence length="97" mass="10602">MGTKLAQEVTQFQASKFCLLGFIANSCSRTNSNFGKIFLSKNCSQFCAENTGVESSRSFMSASHGWTHSCIGITSVNGFHSSTSSINFGKIIWSRIF</sequence>
<keyword evidence="2" id="KW-1185">Reference proteome</keyword>
<comment type="caution">
    <text evidence="1">The sequence shown here is derived from an EMBL/GenBank/DDBJ whole genome shotgun (WGS) entry which is preliminary data.</text>
</comment>
<gene>
    <name evidence="1" type="ORF">BpHYR1_037979</name>
</gene>
<proteinExistence type="predicted"/>
<name>A0A3M7QM83_BRAPC</name>
<accession>A0A3M7QM83</accession>
<organism evidence="1 2">
    <name type="scientific">Brachionus plicatilis</name>
    <name type="common">Marine rotifer</name>
    <name type="synonym">Brachionus muelleri</name>
    <dbReference type="NCBI Taxonomy" id="10195"/>
    <lineage>
        <taxon>Eukaryota</taxon>
        <taxon>Metazoa</taxon>
        <taxon>Spiralia</taxon>
        <taxon>Gnathifera</taxon>
        <taxon>Rotifera</taxon>
        <taxon>Eurotatoria</taxon>
        <taxon>Monogononta</taxon>
        <taxon>Pseudotrocha</taxon>
        <taxon>Ploima</taxon>
        <taxon>Brachionidae</taxon>
        <taxon>Brachionus</taxon>
    </lineage>
</organism>
<dbReference type="Proteomes" id="UP000276133">
    <property type="component" value="Unassembled WGS sequence"/>
</dbReference>